<accession>A0A386Z6F2</accession>
<feature type="transmembrane region" description="Helical" evidence="1">
    <location>
        <begin position="164"/>
        <end position="183"/>
    </location>
</feature>
<evidence type="ECO:0000256" key="1">
    <source>
        <dbReference type="SAM" id="Phobius"/>
    </source>
</evidence>
<gene>
    <name evidence="2" type="ORF">D7D52_05155</name>
</gene>
<keyword evidence="1" id="KW-0472">Membrane</keyword>
<dbReference type="Proteomes" id="UP000267164">
    <property type="component" value="Chromosome"/>
</dbReference>
<feature type="transmembrane region" description="Helical" evidence="1">
    <location>
        <begin position="79"/>
        <end position="101"/>
    </location>
</feature>
<dbReference type="KEGG" id="nyu:D7D52_05155"/>
<keyword evidence="1" id="KW-1133">Transmembrane helix</keyword>
<feature type="transmembrane region" description="Helical" evidence="1">
    <location>
        <begin position="204"/>
        <end position="223"/>
    </location>
</feature>
<evidence type="ECO:0000313" key="2">
    <source>
        <dbReference type="EMBL" id="AYF73352.1"/>
    </source>
</evidence>
<feature type="transmembrane region" description="Helical" evidence="1">
    <location>
        <begin position="51"/>
        <end position="73"/>
    </location>
</feature>
<name>A0A386Z6F2_9NOCA</name>
<feature type="transmembrane region" description="Helical" evidence="1">
    <location>
        <begin position="243"/>
        <end position="265"/>
    </location>
</feature>
<proteinExistence type="predicted"/>
<reference evidence="2 3" key="1">
    <citation type="submission" date="2018-09" db="EMBL/GenBank/DDBJ databases">
        <title>Nocardia yunnanensis sp. nov., an actinomycete isolated from a soil sample.</title>
        <authorList>
            <person name="Zhang J."/>
        </authorList>
    </citation>
    <scope>NUCLEOTIDE SEQUENCE [LARGE SCALE GENOMIC DNA]</scope>
    <source>
        <strain evidence="2 3">CFHS0054</strain>
    </source>
</reference>
<protein>
    <submittedName>
        <fullName evidence="2">Uncharacterized protein</fullName>
    </submittedName>
</protein>
<keyword evidence="3" id="KW-1185">Reference proteome</keyword>
<dbReference type="EMBL" id="CP032568">
    <property type="protein sequence ID" value="AYF73352.1"/>
    <property type="molecule type" value="Genomic_DNA"/>
</dbReference>
<dbReference type="OrthoDB" id="4377027at2"/>
<dbReference type="AlphaFoldDB" id="A0A386Z6F2"/>
<sequence length="273" mass="29875">MRGTLLAARQRALTQFHTERRHPSPRPIPPGQPLWRQAAGEVRWSFTPPALWLEGVAANVVLSGLFLLISPLTLHRHGWVVMVGVYFATFVLADVTTTNVLGVDADQTRSSMAAGLPMHRILLVKNLALLIIVGAPTLLATAAISMRTGAHPLQRTTVSVADVALPILAWLGIGNVVSTLLAVRPRALGRRWAERRQWRSTLPWVTHLALPYGLYYFVAPIDGQQRGVLGFHLGRGVSAVLRATIHLGVGLTVWLLGTLLAVAVVRRRGLRVW</sequence>
<keyword evidence="1" id="KW-0812">Transmembrane</keyword>
<feature type="transmembrane region" description="Helical" evidence="1">
    <location>
        <begin position="122"/>
        <end position="144"/>
    </location>
</feature>
<organism evidence="2 3">
    <name type="scientific">Nocardia yunnanensis</name>
    <dbReference type="NCBI Taxonomy" id="2382165"/>
    <lineage>
        <taxon>Bacteria</taxon>
        <taxon>Bacillati</taxon>
        <taxon>Actinomycetota</taxon>
        <taxon>Actinomycetes</taxon>
        <taxon>Mycobacteriales</taxon>
        <taxon>Nocardiaceae</taxon>
        <taxon>Nocardia</taxon>
    </lineage>
</organism>
<evidence type="ECO:0000313" key="3">
    <source>
        <dbReference type="Proteomes" id="UP000267164"/>
    </source>
</evidence>